<feature type="compositionally biased region" description="Basic and acidic residues" evidence="1">
    <location>
        <begin position="169"/>
        <end position="178"/>
    </location>
</feature>
<gene>
    <name evidence="2" type="ORF">PACLA_8A080974</name>
</gene>
<comment type="caution">
    <text evidence="2">The sequence shown here is derived from an EMBL/GenBank/DDBJ whole genome shotgun (WGS) entry which is preliminary data.</text>
</comment>
<reference evidence="2" key="1">
    <citation type="submission" date="2020-04" db="EMBL/GenBank/DDBJ databases">
        <authorList>
            <person name="Alioto T."/>
            <person name="Alioto T."/>
            <person name="Gomez Garrido J."/>
        </authorList>
    </citation>
    <scope>NUCLEOTIDE SEQUENCE</scope>
    <source>
        <strain evidence="2">A484AB</strain>
    </source>
</reference>
<sequence length="247" mass="27005">MLAIESIETSIDKMEKSLKEHMEKTIHSSGRILTGRKTAHDFDESQPTYLQALRKAKQQQEQEKEEEAKCSKNNRDFKEDCSRVQGRKGMYKGRFKRGDHQGTWKERKKWAIALTSSSCKLLDGSAKYMVCNILGVGGNASSDGSGSWGEANQDDSGRDDNASDYCESDDGRTDDINRSDVGSDIGSDVGSDAGSDAGSVGRDGGHACGNLIGFEKEIADDDSDSSYDVGPYWETSGCIPYCQPILI</sequence>
<dbReference type="EMBL" id="CACRXK020026751">
    <property type="protein sequence ID" value="CAB4040416.1"/>
    <property type="molecule type" value="Genomic_DNA"/>
</dbReference>
<evidence type="ECO:0000313" key="2">
    <source>
        <dbReference type="EMBL" id="CAB4040416.1"/>
    </source>
</evidence>
<dbReference type="AlphaFoldDB" id="A0A7D9LWU3"/>
<keyword evidence="3" id="KW-1185">Reference proteome</keyword>
<feature type="region of interest" description="Disordered" evidence="1">
    <location>
        <begin position="140"/>
        <end position="203"/>
    </location>
</feature>
<organism evidence="2 3">
    <name type="scientific">Paramuricea clavata</name>
    <name type="common">Red gorgonian</name>
    <name type="synonym">Violescent sea-whip</name>
    <dbReference type="NCBI Taxonomy" id="317549"/>
    <lineage>
        <taxon>Eukaryota</taxon>
        <taxon>Metazoa</taxon>
        <taxon>Cnidaria</taxon>
        <taxon>Anthozoa</taxon>
        <taxon>Octocorallia</taxon>
        <taxon>Malacalcyonacea</taxon>
        <taxon>Plexauridae</taxon>
        <taxon>Paramuricea</taxon>
    </lineage>
</organism>
<evidence type="ECO:0000256" key="1">
    <source>
        <dbReference type="SAM" id="MobiDB-lite"/>
    </source>
</evidence>
<feature type="compositionally biased region" description="Low complexity" evidence="1">
    <location>
        <begin position="179"/>
        <end position="200"/>
    </location>
</feature>
<proteinExistence type="predicted"/>
<accession>A0A7D9LWU3</accession>
<protein>
    <submittedName>
        <fullName evidence="2">Uncharacterized protein</fullName>
    </submittedName>
</protein>
<dbReference type="Proteomes" id="UP001152795">
    <property type="component" value="Unassembled WGS sequence"/>
</dbReference>
<evidence type="ECO:0000313" key="3">
    <source>
        <dbReference type="Proteomes" id="UP001152795"/>
    </source>
</evidence>
<name>A0A7D9LWU3_PARCT</name>